<dbReference type="PANTHER" id="PTHR46027:SF1">
    <property type="entry name" value="PEROXISOMAL TARGETING SIGNAL 2 RECEPTOR"/>
    <property type="match status" value="1"/>
</dbReference>
<reference evidence="11" key="1">
    <citation type="submission" date="2020-04" db="EMBL/GenBank/DDBJ databases">
        <authorList>
            <person name="Alioto T."/>
            <person name="Alioto T."/>
            <person name="Gomez Garrido J."/>
        </authorList>
    </citation>
    <scope>NUCLEOTIDE SEQUENCE</scope>
    <source>
        <strain evidence="11">A484AB</strain>
    </source>
</reference>
<dbReference type="AlphaFoldDB" id="A0A6S7FZ14"/>
<evidence type="ECO:0000256" key="3">
    <source>
        <dbReference type="ARBA" id="ARBA00022448"/>
    </source>
</evidence>
<dbReference type="Pfam" id="PF00400">
    <property type="entry name" value="WD40"/>
    <property type="match status" value="5"/>
</dbReference>
<evidence type="ECO:0000256" key="5">
    <source>
        <dbReference type="ARBA" id="ARBA00022574"/>
    </source>
</evidence>
<dbReference type="EMBL" id="CACRXK020000894">
    <property type="protein sequence ID" value="CAB3985634.1"/>
    <property type="molecule type" value="Genomic_DNA"/>
</dbReference>
<dbReference type="CDD" id="cd00200">
    <property type="entry name" value="WD40"/>
    <property type="match status" value="1"/>
</dbReference>
<protein>
    <recommendedName>
        <fullName evidence="10">Peroxin-7</fullName>
    </recommendedName>
</protein>
<keyword evidence="12" id="KW-1185">Reference proteome</keyword>
<dbReference type="GO" id="GO:0016558">
    <property type="term" value="P:protein import into peroxisome matrix"/>
    <property type="evidence" value="ECO:0007669"/>
    <property type="project" value="InterPro"/>
</dbReference>
<dbReference type="GO" id="GO:0005782">
    <property type="term" value="C:peroxisomal matrix"/>
    <property type="evidence" value="ECO:0007669"/>
    <property type="project" value="UniProtKB-SubCell"/>
</dbReference>
<comment type="similarity">
    <text evidence="9">Belongs to the WD repeat peroxin-7 family.</text>
</comment>
<evidence type="ECO:0000256" key="9">
    <source>
        <dbReference type="ARBA" id="ARBA00024017"/>
    </source>
</evidence>
<dbReference type="InterPro" id="IPR044536">
    <property type="entry name" value="PEX7"/>
</dbReference>
<dbReference type="PROSITE" id="PS50294">
    <property type="entry name" value="WD_REPEATS_REGION"/>
    <property type="match status" value="3"/>
</dbReference>
<evidence type="ECO:0000313" key="11">
    <source>
        <dbReference type="EMBL" id="CAB3985634.1"/>
    </source>
</evidence>
<dbReference type="InterPro" id="IPR019775">
    <property type="entry name" value="WD40_repeat_CS"/>
</dbReference>
<evidence type="ECO:0000256" key="1">
    <source>
        <dbReference type="ARBA" id="ARBA00004253"/>
    </source>
</evidence>
<dbReference type="PROSITE" id="PS00678">
    <property type="entry name" value="WD_REPEATS_1"/>
    <property type="match status" value="2"/>
</dbReference>
<evidence type="ECO:0000256" key="7">
    <source>
        <dbReference type="ARBA" id="ARBA00022927"/>
    </source>
</evidence>
<sequence>MVKEWNRTGLYKMSCIFVTRGFHGYSVQFSPYEANRLACACSQHYGIAGCGALFILDICKQQQQGGMQLFRKLDWQEGLFDCCWSETSPSIIASSSADGTIQLWDIYTQQQVPVAVFQEHLKEVYSIDWCTIRGNNKLLSGSWDKTIKMWDMNNIQNSSIATFVGHQNTVYCVKWSPHISDTFASTSGDETIRIWNSNTPNPVQVIPGGSGEILTCDWTKYDQNILISGSTNNQIRVWDLRNTQQPIHILNGHQYAVRRLKCSPHNQSVLASVSYDMTVRTWDYVKSDRPQETIQHHTEFVVGLDFNLHQPSEIADCSWDERINAYSPVSLRHS</sequence>
<keyword evidence="5" id="KW-0853">WD repeat</keyword>
<dbReference type="PANTHER" id="PTHR46027">
    <property type="entry name" value="PEROXISOMAL TARGETING SIGNAL 2 RECEPTOR"/>
    <property type="match status" value="1"/>
</dbReference>
<dbReference type="Proteomes" id="UP001152795">
    <property type="component" value="Unassembled WGS sequence"/>
</dbReference>
<proteinExistence type="inferred from homology"/>
<dbReference type="SUPFAM" id="SSF50978">
    <property type="entry name" value="WD40 repeat-like"/>
    <property type="match status" value="1"/>
</dbReference>
<dbReference type="SMART" id="SM00320">
    <property type="entry name" value="WD40"/>
    <property type="match status" value="6"/>
</dbReference>
<keyword evidence="6" id="KW-0677">Repeat</keyword>
<dbReference type="InterPro" id="IPR001680">
    <property type="entry name" value="WD40_rpt"/>
</dbReference>
<organism evidence="11 12">
    <name type="scientific">Paramuricea clavata</name>
    <name type="common">Red gorgonian</name>
    <name type="synonym">Violescent sea-whip</name>
    <dbReference type="NCBI Taxonomy" id="317549"/>
    <lineage>
        <taxon>Eukaryota</taxon>
        <taxon>Metazoa</taxon>
        <taxon>Cnidaria</taxon>
        <taxon>Anthozoa</taxon>
        <taxon>Octocorallia</taxon>
        <taxon>Malacalcyonacea</taxon>
        <taxon>Plexauridae</taxon>
        <taxon>Paramuricea</taxon>
    </lineage>
</organism>
<evidence type="ECO:0000256" key="10">
    <source>
        <dbReference type="ARBA" id="ARBA00032565"/>
    </source>
</evidence>
<dbReference type="InterPro" id="IPR015943">
    <property type="entry name" value="WD40/YVTN_repeat-like_dom_sf"/>
</dbReference>
<evidence type="ECO:0000313" key="12">
    <source>
        <dbReference type="Proteomes" id="UP001152795"/>
    </source>
</evidence>
<dbReference type="OrthoDB" id="273771at2759"/>
<evidence type="ECO:0000256" key="8">
    <source>
        <dbReference type="ARBA" id="ARBA00023140"/>
    </source>
</evidence>
<dbReference type="PROSITE" id="PS50082">
    <property type="entry name" value="WD_REPEATS_2"/>
    <property type="match status" value="5"/>
</dbReference>
<evidence type="ECO:0000256" key="6">
    <source>
        <dbReference type="ARBA" id="ARBA00022737"/>
    </source>
</evidence>
<comment type="caution">
    <text evidence="11">The sequence shown here is derived from an EMBL/GenBank/DDBJ whole genome shotgun (WGS) entry which is preliminary data.</text>
</comment>
<dbReference type="InterPro" id="IPR036322">
    <property type="entry name" value="WD40_repeat_dom_sf"/>
</dbReference>
<dbReference type="GO" id="GO:0005053">
    <property type="term" value="F:peroxisome matrix targeting signal-2 binding"/>
    <property type="evidence" value="ECO:0007669"/>
    <property type="project" value="InterPro"/>
</dbReference>
<keyword evidence="8" id="KW-0576">Peroxisome</keyword>
<keyword evidence="3" id="KW-0813">Transport</keyword>
<dbReference type="InterPro" id="IPR020472">
    <property type="entry name" value="WD40_PAC1"/>
</dbReference>
<dbReference type="GO" id="GO:0005829">
    <property type="term" value="C:cytosol"/>
    <property type="evidence" value="ECO:0007669"/>
    <property type="project" value="UniProtKB-SubCell"/>
</dbReference>
<keyword evidence="7" id="KW-0653">Protein transport</keyword>
<keyword evidence="11" id="KW-0675">Receptor</keyword>
<gene>
    <name evidence="11" type="ORF">PACLA_8A037129</name>
</gene>
<dbReference type="PRINTS" id="PR00320">
    <property type="entry name" value="GPROTEINBRPT"/>
</dbReference>
<dbReference type="Gene3D" id="2.130.10.10">
    <property type="entry name" value="YVTN repeat-like/Quinoprotein amine dehydrogenase"/>
    <property type="match status" value="1"/>
</dbReference>
<evidence type="ECO:0000256" key="4">
    <source>
        <dbReference type="ARBA" id="ARBA00022490"/>
    </source>
</evidence>
<evidence type="ECO:0000256" key="2">
    <source>
        <dbReference type="ARBA" id="ARBA00004514"/>
    </source>
</evidence>
<comment type="subcellular location">
    <subcellularLocation>
        <location evidence="2">Cytoplasm</location>
        <location evidence="2">Cytosol</location>
    </subcellularLocation>
    <subcellularLocation>
        <location evidence="1">Peroxisome matrix</location>
    </subcellularLocation>
</comment>
<keyword evidence="4" id="KW-0963">Cytoplasm</keyword>
<accession>A0A6S7FZ14</accession>
<name>A0A6S7FZ14_PARCT</name>